<dbReference type="CDD" id="cd09993">
    <property type="entry name" value="HDAC_classIV"/>
    <property type="match status" value="1"/>
</dbReference>
<dbReference type="PANTHER" id="PTHR10625:SF19">
    <property type="entry name" value="HISTONE DEACETYLASE 12"/>
    <property type="match status" value="1"/>
</dbReference>
<evidence type="ECO:0000313" key="4">
    <source>
        <dbReference type="EMBL" id="MVA95675.1"/>
    </source>
</evidence>
<dbReference type="PRINTS" id="PR01270">
    <property type="entry name" value="HDASUPER"/>
</dbReference>
<evidence type="ECO:0000259" key="3">
    <source>
        <dbReference type="Pfam" id="PF00850"/>
    </source>
</evidence>
<dbReference type="InterPro" id="IPR037138">
    <property type="entry name" value="His_deacetylse_dom_sf"/>
</dbReference>
<dbReference type="RefSeq" id="WP_156711871.1">
    <property type="nucleotide sequence ID" value="NZ_WPHG01000001.1"/>
</dbReference>
<dbReference type="InterPro" id="IPR023696">
    <property type="entry name" value="Ureohydrolase_dom_sf"/>
</dbReference>
<proteinExistence type="inferred from homology"/>
<dbReference type="SUPFAM" id="SSF52768">
    <property type="entry name" value="Arginase/deacetylase"/>
    <property type="match status" value="1"/>
</dbReference>
<dbReference type="InterPro" id="IPR023801">
    <property type="entry name" value="His_deacetylse_dom"/>
</dbReference>
<dbReference type="GO" id="GO:0016787">
    <property type="term" value="F:hydrolase activity"/>
    <property type="evidence" value="ECO:0007669"/>
    <property type="project" value="UniProtKB-KW"/>
</dbReference>
<organism evidence="4 5">
    <name type="scientific">Nitratireductor arenosus</name>
    <dbReference type="NCBI Taxonomy" id="2682096"/>
    <lineage>
        <taxon>Bacteria</taxon>
        <taxon>Pseudomonadati</taxon>
        <taxon>Pseudomonadota</taxon>
        <taxon>Alphaproteobacteria</taxon>
        <taxon>Hyphomicrobiales</taxon>
        <taxon>Phyllobacteriaceae</taxon>
        <taxon>Nitratireductor</taxon>
    </lineage>
</organism>
<evidence type="ECO:0000256" key="2">
    <source>
        <dbReference type="ARBA" id="ARBA00022801"/>
    </source>
</evidence>
<protein>
    <submittedName>
        <fullName evidence="4">Histone deacetylase</fullName>
    </submittedName>
</protein>
<dbReference type="Proteomes" id="UP000463224">
    <property type="component" value="Unassembled WGS sequence"/>
</dbReference>
<dbReference type="AlphaFoldDB" id="A0A844Q8W4"/>
<evidence type="ECO:0000256" key="1">
    <source>
        <dbReference type="ARBA" id="ARBA00005947"/>
    </source>
</evidence>
<dbReference type="PANTHER" id="PTHR10625">
    <property type="entry name" value="HISTONE DEACETYLASE HDAC1-RELATED"/>
    <property type="match status" value="1"/>
</dbReference>
<dbReference type="InterPro" id="IPR000286">
    <property type="entry name" value="HDACs"/>
</dbReference>
<dbReference type="GO" id="GO:0004407">
    <property type="term" value="F:histone deacetylase activity"/>
    <property type="evidence" value="ECO:0007669"/>
    <property type="project" value="InterPro"/>
</dbReference>
<evidence type="ECO:0000313" key="5">
    <source>
        <dbReference type="Proteomes" id="UP000463224"/>
    </source>
</evidence>
<dbReference type="GO" id="GO:0040029">
    <property type="term" value="P:epigenetic regulation of gene expression"/>
    <property type="evidence" value="ECO:0007669"/>
    <property type="project" value="TreeGrafter"/>
</dbReference>
<comment type="caution">
    <text evidence="4">The sequence shown here is derived from an EMBL/GenBank/DDBJ whole genome shotgun (WGS) entry which is preliminary data.</text>
</comment>
<accession>A0A844Q8W4</accession>
<sequence>MTLSIVHHPDYDAAFPAHHRFPMGKYRFLMDALRRRGLVSAATVHVPEPVGAEFLALAHDPVYVEQVLTCTVPAAIEREIGFPVSEKVSRRAHLATSGTLLAARLALAEGIACNTAGGSHHARHAQGAGFCTVNDVGVAALALLAEGAVRRALVIDLDVHQGDGTADIFADEPRVFTFSMHAAKNYPARKRASDLDIALPDGTNDEAYLARLDAILPLLCDYGRPDLVFYNAGVDPHADDRLGKLALSEEGLRRRDRAVIGHFRRRGVPVCGVIGGGYSTDVPALGERHAILFEVATEFASAEARELTA</sequence>
<reference evidence="4 5" key="1">
    <citation type="submission" date="2019-12" db="EMBL/GenBank/DDBJ databases">
        <title>Nitratireductor arenosus sp. nov., Isolated from sea sand, Jeju island, South Korea.</title>
        <authorList>
            <person name="Kim W."/>
        </authorList>
    </citation>
    <scope>NUCLEOTIDE SEQUENCE [LARGE SCALE GENOMIC DNA]</scope>
    <source>
        <strain evidence="4 5">CAU 1489</strain>
    </source>
</reference>
<name>A0A844Q8W4_9HYPH</name>
<dbReference type="InterPro" id="IPR044150">
    <property type="entry name" value="HDAC_classIV"/>
</dbReference>
<dbReference type="Gene3D" id="3.40.800.20">
    <property type="entry name" value="Histone deacetylase domain"/>
    <property type="match status" value="1"/>
</dbReference>
<comment type="similarity">
    <text evidence="1">Belongs to the histone deacetylase family.</text>
</comment>
<dbReference type="EMBL" id="WPHG01000001">
    <property type="protein sequence ID" value="MVA95675.1"/>
    <property type="molecule type" value="Genomic_DNA"/>
</dbReference>
<dbReference type="Pfam" id="PF00850">
    <property type="entry name" value="Hist_deacetyl"/>
    <property type="match status" value="1"/>
</dbReference>
<keyword evidence="5" id="KW-1185">Reference proteome</keyword>
<feature type="domain" description="Histone deacetylase" evidence="3">
    <location>
        <begin position="19"/>
        <end position="282"/>
    </location>
</feature>
<gene>
    <name evidence="4" type="ORF">GN330_00215</name>
</gene>
<keyword evidence="2" id="KW-0378">Hydrolase</keyword>